<name>A0ABW2CZ78_9ACTN</name>
<feature type="chain" id="PRO_5045968047" description="Secreted protein" evidence="1">
    <location>
        <begin position="32"/>
        <end position="155"/>
    </location>
</feature>
<sequence length="155" mass="16228">MNRRTRAALVALGTAAATVTALSAVPPSAGAAIPRTALAANATSEASEARAVDPASQEGLERTVSVRLERRLGARARASYGLPASAALRTLVEPQRWSPDRAWTFGSAVFLIPDGVDASPVTALFVARLDGGAWKAGLQGTPEFASCRTTRRSRW</sequence>
<gene>
    <name evidence="2" type="ORF">ACFQKB_38085</name>
</gene>
<accession>A0ABW2CZ78</accession>
<proteinExistence type="predicted"/>
<evidence type="ECO:0000313" key="2">
    <source>
        <dbReference type="EMBL" id="MFC6885620.1"/>
    </source>
</evidence>
<evidence type="ECO:0008006" key="4">
    <source>
        <dbReference type="Google" id="ProtNLM"/>
    </source>
</evidence>
<feature type="signal peptide" evidence="1">
    <location>
        <begin position="1"/>
        <end position="31"/>
    </location>
</feature>
<dbReference type="Proteomes" id="UP001596380">
    <property type="component" value="Unassembled WGS sequence"/>
</dbReference>
<evidence type="ECO:0000256" key="1">
    <source>
        <dbReference type="SAM" id="SignalP"/>
    </source>
</evidence>
<protein>
    <recommendedName>
        <fullName evidence="4">Secreted protein</fullName>
    </recommendedName>
</protein>
<reference evidence="3" key="1">
    <citation type="journal article" date="2019" name="Int. J. Syst. Evol. Microbiol.">
        <title>The Global Catalogue of Microorganisms (GCM) 10K type strain sequencing project: providing services to taxonomists for standard genome sequencing and annotation.</title>
        <authorList>
            <consortium name="The Broad Institute Genomics Platform"/>
            <consortium name="The Broad Institute Genome Sequencing Center for Infectious Disease"/>
            <person name="Wu L."/>
            <person name="Ma J."/>
        </authorList>
    </citation>
    <scope>NUCLEOTIDE SEQUENCE [LARGE SCALE GENOMIC DNA]</scope>
    <source>
        <strain evidence="3">JCM 3369</strain>
    </source>
</reference>
<evidence type="ECO:0000313" key="3">
    <source>
        <dbReference type="Proteomes" id="UP001596380"/>
    </source>
</evidence>
<keyword evidence="3" id="KW-1185">Reference proteome</keyword>
<organism evidence="2 3">
    <name type="scientific">Actinomadura yumaensis</name>
    <dbReference type="NCBI Taxonomy" id="111807"/>
    <lineage>
        <taxon>Bacteria</taxon>
        <taxon>Bacillati</taxon>
        <taxon>Actinomycetota</taxon>
        <taxon>Actinomycetes</taxon>
        <taxon>Streptosporangiales</taxon>
        <taxon>Thermomonosporaceae</taxon>
        <taxon>Actinomadura</taxon>
    </lineage>
</organism>
<dbReference type="RefSeq" id="WP_160825733.1">
    <property type="nucleotide sequence ID" value="NZ_JBHSXE010000001.1"/>
</dbReference>
<dbReference type="EMBL" id="JBHSXS010000040">
    <property type="protein sequence ID" value="MFC6885620.1"/>
    <property type="molecule type" value="Genomic_DNA"/>
</dbReference>
<comment type="caution">
    <text evidence="2">The sequence shown here is derived from an EMBL/GenBank/DDBJ whole genome shotgun (WGS) entry which is preliminary data.</text>
</comment>
<keyword evidence="1" id="KW-0732">Signal</keyword>